<evidence type="ECO:0000256" key="2">
    <source>
        <dbReference type="ARBA" id="ARBA00022898"/>
    </source>
</evidence>
<evidence type="ECO:0000256" key="4">
    <source>
        <dbReference type="ARBA" id="ARBA00023125"/>
    </source>
</evidence>
<comment type="similarity">
    <text evidence="1">In the C-terminal section; belongs to the class-I pyridoxal-phosphate-dependent aminotransferase family.</text>
</comment>
<dbReference type="Proteomes" id="UP000633509">
    <property type="component" value="Unassembled WGS sequence"/>
</dbReference>
<keyword evidence="5" id="KW-0804">Transcription</keyword>
<keyword evidence="8" id="KW-1185">Reference proteome</keyword>
<gene>
    <name evidence="7" type="ORF">H4W80_007245</name>
</gene>
<dbReference type="SUPFAM" id="SSF46785">
    <property type="entry name" value="Winged helix' DNA-binding domain"/>
    <property type="match status" value="1"/>
</dbReference>
<keyword evidence="3" id="KW-0805">Transcription regulation</keyword>
<dbReference type="PANTHER" id="PTHR46577:SF1">
    <property type="entry name" value="HTH-TYPE TRANSCRIPTIONAL REGULATORY PROTEIN GABR"/>
    <property type="match status" value="1"/>
</dbReference>
<dbReference type="GO" id="GO:0003677">
    <property type="term" value="F:DNA binding"/>
    <property type="evidence" value="ECO:0007669"/>
    <property type="project" value="UniProtKB-KW"/>
</dbReference>
<dbReference type="InterPro" id="IPR015421">
    <property type="entry name" value="PyrdxlP-dep_Trfase_major"/>
</dbReference>
<dbReference type="PROSITE" id="PS50949">
    <property type="entry name" value="HTH_GNTR"/>
    <property type="match status" value="1"/>
</dbReference>
<dbReference type="Gene3D" id="3.40.640.10">
    <property type="entry name" value="Type I PLP-dependent aspartate aminotransferase-like (Major domain)"/>
    <property type="match status" value="1"/>
</dbReference>
<dbReference type="PANTHER" id="PTHR46577">
    <property type="entry name" value="HTH-TYPE TRANSCRIPTIONAL REGULATORY PROTEIN GABR"/>
    <property type="match status" value="1"/>
</dbReference>
<feature type="domain" description="HTH gntR-type" evidence="6">
    <location>
        <begin position="9"/>
        <end position="77"/>
    </location>
</feature>
<dbReference type="InterPro" id="IPR004839">
    <property type="entry name" value="Aminotransferase_I/II_large"/>
</dbReference>
<evidence type="ECO:0000259" key="6">
    <source>
        <dbReference type="PROSITE" id="PS50949"/>
    </source>
</evidence>
<dbReference type="Gene3D" id="1.10.10.10">
    <property type="entry name" value="Winged helix-like DNA-binding domain superfamily/Winged helix DNA-binding domain"/>
    <property type="match status" value="1"/>
</dbReference>
<dbReference type="Pfam" id="PF00392">
    <property type="entry name" value="GntR"/>
    <property type="match status" value="1"/>
</dbReference>
<dbReference type="InterPro" id="IPR036388">
    <property type="entry name" value="WH-like_DNA-bd_sf"/>
</dbReference>
<evidence type="ECO:0000313" key="7">
    <source>
        <dbReference type="EMBL" id="MBE1588987.1"/>
    </source>
</evidence>
<sequence length="442" mass="46242">MSEKYLIVGGTASELAAGVEAAVSEGRLSPGAMLPPVRELASRAGVSPNTAAAAYRLLRERGVIETAGRRGTRVRPRPASTFREEIRIEVPPGARDLSTGNPDPALLPPLGDALAAAARAHEERPAMYGTGDDEELIALAVERLRADGVPAGPLAITSGTLDAVERVLAAQLRPGDAVAVEDPSWTALLDLVGVMGLRPVPMRVDDEGPLPDELARALRTGVRAVVITARAQNPFGAAVSAERAGALREVLGAYPGVLLIEDDHGSGFVDLPLHPLAGVTQRWVLTRSTAKAFGPDLRVALTTGDPVTLGRLRGRQRLAAGWVSHLLQRAVAHLWRTGAVDTAAVAASYARRRDGLVTALAGRGIPAHGRCGLNVWVPVPDEAAAITRLLARGWAAAPGARNRVATPPAIRLTVSTLATDEVDRLADDITAALRPASNGRYG</sequence>
<keyword evidence="2" id="KW-0663">Pyridoxal phosphate</keyword>
<evidence type="ECO:0000256" key="5">
    <source>
        <dbReference type="ARBA" id="ARBA00023163"/>
    </source>
</evidence>
<dbReference type="SMART" id="SM00345">
    <property type="entry name" value="HTH_GNTR"/>
    <property type="match status" value="1"/>
</dbReference>
<protein>
    <submittedName>
        <fullName evidence="7">DNA-binding transcriptional MocR family regulator</fullName>
    </submittedName>
</protein>
<proteinExistence type="inferred from homology"/>
<dbReference type="InterPro" id="IPR036390">
    <property type="entry name" value="WH_DNA-bd_sf"/>
</dbReference>
<dbReference type="Pfam" id="PF00155">
    <property type="entry name" value="Aminotran_1_2"/>
    <property type="match status" value="1"/>
</dbReference>
<evidence type="ECO:0000256" key="3">
    <source>
        <dbReference type="ARBA" id="ARBA00023015"/>
    </source>
</evidence>
<evidence type="ECO:0000256" key="1">
    <source>
        <dbReference type="ARBA" id="ARBA00005384"/>
    </source>
</evidence>
<dbReference type="SUPFAM" id="SSF53383">
    <property type="entry name" value="PLP-dependent transferases"/>
    <property type="match status" value="1"/>
</dbReference>
<evidence type="ECO:0000313" key="8">
    <source>
        <dbReference type="Proteomes" id="UP000633509"/>
    </source>
</evidence>
<dbReference type="EMBL" id="JADBEK010000001">
    <property type="protein sequence ID" value="MBE1588987.1"/>
    <property type="molecule type" value="Genomic_DNA"/>
</dbReference>
<organism evidence="7 8">
    <name type="scientific">Nonomuraea angiospora</name>
    <dbReference type="NCBI Taxonomy" id="46172"/>
    <lineage>
        <taxon>Bacteria</taxon>
        <taxon>Bacillati</taxon>
        <taxon>Actinomycetota</taxon>
        <taxon>Actinomycetes</taxon>
        <taxon>Streptosporangiales</taxon>
        <taxon>Streptosporangiaceae</taxon>
        <taxon>Nonomuraea</taxon>
    </lineage>
</organism>
<dbReference type="CDD" id="cd07377">
    <property type="entry name" value="WHTH_GntR"/>
    <property type="match status" value="1"/>
</dbReference>
<dbReference type="CDD" id="cd00609">
    <property type="entry name" value="AAT_like"/>
    <property type="match status" value="1"/>
</dbReference>
<dbReference type="RefSeq" id="WP_192789103.1">
    <property type="nucleotide sequence ID" value="NZ_JADBEK010000001.1"/>
</dbReference>
<comment type="caution">
    <text evidence="7">The sequence shown here is derived from an EMBL/GenBank/DDBJ whole genome shotgun (WGS) entry which is preliminary data.</text>
</comment>
<accession>A0ABR9M908</accession>
<keyword evidence="4 7" id="KW-0238">DNA-binding</keyword>
<name>A0ABR9M908_9ACTN</name>
<dbReference type="InterPro" id="IPR051446">
    <property type="entry name" value="HTH_trans_reg/aminotransferase"/>
</dbReference>
<reference evidence="7 8" key="1">
    <citation type="submission" date="2020-10" db="EMBL/GenBank/DDBJ databases">
        <title>Sequencing the genomes of 1000 actinobacteria strains.</title>
        <authorList>
            <person name="Klenk H.-P."/>
        </authorList>
    </citation>
    <scope>NUCLEOTIDE SEQUENCE [LARGE SCALE GENOMIC DNA]</scope>
    <source>
        <strain evidence="7 8">DSM 43173</strain>
    </source>
</reference>
<dbReference type="InterPro" id="IPR000524">
    <property type="entry name" value="Tscrpt_reg_HTH_GntR"/>
</dbReference>
<dbReference type="InterPro" id="IPR015424">
    <property type="entry name" value="PyrdxlP-dep_Trfase"/>
</dbReference>